<dbReference type="Proteomes" id="UP000271162">
    <property type="component" value="Unassembled WGS sequence"/>
</dbReference>
<gene>
    <name evidence="1" type="ORF">NBR_LOCUS13603</name>
</gene>
<proteinExistence type="predicted"/>
<reference evidence="1 2" key="2">
    <citation type="submission" date="2018-11" db="EMBL/GenBank/DDBJ databases">
        <authorList>
            <consortium name="Pathogen Informatics"/>
        </authorList>
    </citation>
    <scope>NUCLEOTIDE SEQUENCE [LARGE SCALE GENOMIC DNA]</scope>
</reference>
<evidence type="ECO:0000313" key="3">
    <source>
        <dbReference type="WBParaSite" id="NBR_0001360201-mRNA-1"/>
    </source>
</evidence>
<dbReference type="AlphaFoldDB" id="A0A0N4YAZ9"/>
<name>A0A0N4YAZ9_NIPBR</name>
<keyword evidence="2" id="KW-1185">Reference proteome</keyword>
<accession>A0A0N4YAZ9</accession>
<evidence type="ECO:0000313" key="1">
    <source>
        <dbReference type="EMBL" id="VDL77192.1"/>
    </source>
</evidence>
<dbReference type="WBParaSite" id="NBR_0001360201-mRNA-1">
    <property type="protein sequence ID" value="NBR_0001360201-mRNA-1"/>
    <property type="gene ID" value="NBR_0001360201"/>
</dbReference>
<organism evidence="3">
    <name type="scientific">Nippostrongylus brasiliensis</name>
    <name type="common">Rat hookworm</name>
    <dbReference type="NCBI Taxonomy" id="27835"/>
    <lineage>
        <taxon>Eukaryota</taxon>
        <taxon>Metazoa</taxon>
        <taxon>Ecdysozoa</taxon>
        <taxon>Nematoda</taxon>
        <taxon>Chromadorea</taxon>
        <taxon>Rhabditida</taxon>
        <taxon>Rhabditina</taxon>
        <taxon>Rhabditomorpha</taxon>
        <taxon>Strongyloidea</taxon>
        <taxon>Heligmosomidae</taxon>
        <taxon>Nippostrongylus</taxon>
    </lineage>
</organism>
<dbReference type="EMBL" id="UYSL01021093">
    <property type="protein sequence ID" value="VDL77192.1"/>
    <property type="molecule type" value="Genomic_DNA"/>
</dbReference>
<sequence>MRDHPQQRSIATISVRSKIAASSHVPTHIDSVAAPIDLDQNFTKLRMGNPFPAADRVVEETDGVWRIYEKLLPEGKVVAEQQPSTLTYLLG</sequence>
<reference evidence="3" key="1">
    <citation type="submission" date="2017-02" db="UniProtKB">
        <authorList>
            <consortium name="WormBaseParasite"/>
        </authorList>
    </citation>
    <scope>IDENTIFICATION</scope>
</reference>
<evidence type="ECO:0000313" key="2">
    <source>
        <dbReference type="Proteomes" id="UP000271162"/>
    </source>
</evidence>
<protein>
    <submittedName>
        <fullName evidence="3">Pyridoxal phosphate-dependent aminotransferase</fullName>
    </submittedName>
</protein>